<keyword evidence="9" id="KW-0614">Plasmid</keyword>
<dbReference type="PROSITE" id="PS00623">
    <property type="entry name" value="GMC_OXRED_1"/>
    <property type="match status" value="1"/>
</dbReference>
<dbReference type="SUPFAM" id="SSF54373">
    <property type="entry name" value="FAD-linked reductases, C-terminal domain"/>
    <property type="match status" value="1"/>
</dbReference>
<dbReference type="GO" id="GO:0050660">
    <property type="term" value="F:flavin adenine dinucleotide binding"/>
    <property type="evidence" value="ECO:0007669"/>
    <property type="project" value="InterPro"/>
</dbReference>
<evidence type="ECO:0000256" key="1">
    <source>
        <dbReference type="ARBA" id="ARBA00001974"/>
    </source>
</evidence>
<dbReference type="KEGG" id="cuh:BJN34_35300"/>
<evidence type="ECO:0000256" key="3">
    <source>
        <dbReference type="ARBA" id="ARBA00022630"/>
    </source>
</evidence>
<dbReference type="AlphaFoldDB" id="A0A1U9V2G0"/>
<dbReference type="PIRSF" id="PIRSF000137">
    <property type="entry name" value="Alcohol_oxidase"/>
    <property type="match status" value="1"/>
</dbReference>
<dbReference type="PANTHER" id="PTHR11552:SF147">
    <property type="entry name" value="CHOLINE DEHYDROGENASE, MITOCHONDRIAL"/>
    <property type="match status" value="1"/>
</dbReference>
<name>A0A1U9V2G0_CUPNE</name>
<feature type="domain" description="Glucose-methanol-choline oxidoreductase N-terminal" evidence="8">
    <location>
        <begin position="253"/>
        <end position="267"/>
    </location>
</feature>
<feature type="domain" description="Glucose-methanol-choline oxidoreductase N-terminal" evidence="7">
    <location>
        <begin position="81"/>
        <end position="104"/>
    </location>
</feature>
<dbReference type="InterPro" id="IPR012132">
    <property type="entry name" value="GMC_OxRdtase"/>
</dbReference>
<keyword evidence="3 6" id="KW-0285">Flavoprotein</keyword>
<dbReference type="EMBL" id="CP017759">
    <property type="protein sequence ID" value="AQV99148.1"/>
    <property type="molecule type" value="Genomic_DNA"/>
</dbReference>
<dbReference type="Gene3D" id="3.50.50.60">
    <property type="entry name" value="FAD/NAD(P)-binding domain"/>
    <property type="match status" value="1"/>
</dbReference>
<evidence type="ECO:0000256" key="2">
    <source>
        <dbReference type="ARBA" id="ARBA00010790"/>
    </source>
</evidence>
<dbReference type="PROSITE" id="PS00624">
    <property type="entry name" value="GMC_OXRED_2"/>
    <property type="match status" value="1"/>
</dbReference>
<dbReference type="Pfam" id="PF00732">
    <property type="entry name" value="GMC_oxred_N"/>
    <property type="match status" value="1"/>
</dbReference>
<comment type="similarity">
    <text evidence="2 6">Belongs to the GMC oxidoreductase family.</text>
</comment>
<evidence type="ECO:0000256" key="4">
    <source>
        <dbReference type="ARBA" id="ARBA00022827"/>
    </source>
</evidence>
<keyword evidence="4 5" id="KW-0274">FAD</keyword>
<evidence type="ECO:0000259" key="7">
    <source>
        <dbReference type="PROSITE" id="PS00623"/>
    </source>
</evidence>
<feature type="binding site" evidence="5">
    <location>
        <begin position="91"/>
        <end position="94"/>
    </location>
    <ligand>
        <name>FAD</name>
        <dbReference type="ChEBI" id="CHEBI:57692"/>
    </ligand>
</feature>
<comment type="cofactor">
    <cofactor evidence="1 5">
        <name>FAD</name>
        <dbReference type="ChEBI" id="CHEBI:57692"/>
    </cofactor>
</comment>
<proteinExistence type="inferred from homology"/>
<evidence type="ECO:0000313" key="10">
    <source>
        <dbReference type="Proteomes" id="UP000189627"/>
    </source>
</evidence>
<dbReference type="RefSeq" id="WP_078201573.1">
    <property type="nucleotide sequence ID" value="NZ_CP017759.1"/>
</dbReference>
<accession>A0A1U9V2G0</accession>
<gene>
    <name evidence="9" type="ORF">BJN34_35300</name>
</gene>
<protein>
    <submittedName>
        <fullName evidence="9">FAD-dependent oxidoreductase</fullName>
    </submittedName>
</protein>
<dbReference type="Gene3D" id="3.30.560.10">
    <property type="entry name" value="Glucose Oxidase, domain 3"/>
    <property type="match status" value="1"/>
</dbReference>
<organism evidence="9 10">
    <name type="scientific">Cupriavidus necator</name>
    <name type="common">Alcaligenes eutrophus</name>
    <name type="synonym">Ralstonia eutropha</name>
    <dbReference type="NCBI Taxonomy" id="106590"/>
    <lineage>
        <taxon>Bacteria</taxon>
        <taxon>Pseudomonadati</taxon>
        <taxon>Pseudomonadota</taxon>
        <taxon>Betaproteobacteria</taxon>
        <taxon>Burkholderiales</taxon>
        <taxon>Burkholderiaceae</taxon>
        <taxon>Cupriavidus</taxon>
    </lineage>
</organism>
<evidence type="ECO:0000256" key="5">
    <source>
        <dbReference type="PIRSR" id="PIRSR000137-2"/>
    </source>
</evidence>
<dbReference type="InterPro" id="IPR007867">
    <property type="entry name" value="GMC_OxRtase_C"/>
</dbReference>
<evidence type="ECO:0000313" key="9">
    <source>
        <dbReference type="EMBL" id="AQV99148.1"/>
    </source>
</evidence>
<dbReference type="InterPro" id="IPR000172">
    <property type="entry name" value="GMC_OxRdtase_N"/>
</dbReference>
<evidence type="ECO:0000256" key="6">
    <source>
        <dbReference type="RuleBase" id="RU003968"/>
    </source>
</evidence>
<dbReference type="OrthoDB" id="9785276at2"/>
<dbReference type="SUPFAM" id="SSF51905">
    <property type="entry name" value="FAD/NAD(P)-binding domain"/>
    <property type="match status" value="1"/>
</dbReference>
<evidence type="ECO:0000259" key="8">
    <source>
        <dbReference type="PROSITE" id="PS00624"/>
    </source>
</evidence>
<feature type="binding site" evidence="5">
    <location>
        <position position="218"/>
    </location>
    <ligand>
        <name>FAD</name>
        <dbReference type="ChEBI" id="CHEBI:57692"/>
    </ligand>
</feature>
<dbReference type="PANTHER" id="PTHR11552">
    <property type="entry name" value="GLUCOSE-METHANOL-CHOLINE GMC OXIDOREDUCTASE"/>
    <property type="match status" value="1"/>
</dbReference>
<dbReference type="Pfam" id="PF05199">
    <property type="entry name" value="GMC_oxred_C"/>
    <property type="match status" value="1"/>
</dbReference>
<dbReference type="GO" id="GO:0016614">
    <property type="term" value="F:oxidoreductase activity, acting on CH-OH group of donors"/>
    <property type="evidence" value="ECO:0007669"/>
    <property type="project" value="InterPro"/>
</dbReference>
<geneLocation type="plasmid" evidence="10">
    <name>penh92</name>
</geneLocation>
<sequence>MSEFDYIVVGAGSAGCAVARRLSDHTSNRVLLLEAGEEPAGFWLHTPAGMAKMFSENKFNWSFSTEPIPHANDRKMIWPRGKTLGGSSAINGMVFTRGIRHDYDEWMRQGNPGWGWNDVLPVFLRLEHNSQSGIMVGKGGPQKVSDPAVKAALLGDFIQAAALSCGVPITENLSADGLEAAGMLQASIWNGKRQSAYEAYIRPILTRRNLTIATRAHVTRILTNGSRATGVEISTDSVLRQFSAIREVILCAGAIGSPHLLLLSGIGDLDELRAHRISPTLHLPGVGKNLQDHYSSQIKVRTSPRGSYNRYLSGWRKYVEGARYLLNRSGYLACGATLAGALVKSELDLEHADLDIGFRPISMTYSPSGQVVVDRLDAISLSVFVCRPRSRGTVQLASADPLRPPKIRPNYFSDPADMVSHVRGMRICREILSTEPLASSIHEELLPGLHHRTDEQLADYIRSTGKTSFHASGTCKMGHDPMAVVNARLQLHGMDNLRVVDASIMPTVTSANTNAPTIMIGEKGAAMILQDNDQG</sequence>
<dbReference type="InterPro" id="IPR036188">
    <property type="entry name" value="FAD/NAD-bd_sf"/>
</dbReference>
<reference evidence="10" key="1">
    <citation type="submission" date="2017-02" db="EMBL/GenBank/DDBJ databases">
        <title>Complete genome sequence of Cupriavidus necator strain NH9, a 3-chlorobenzoate degrader.</title>
        <authorList>
            <person name="Moriuchi R."/>
            <person name="Dohra H."/>
            <person name="Ogawa N."/>
        </authorList>
    </citation>
    <scope>NUCLEOTIDE SEQUENCE [LARGE SCALE GENOMIC DNA]</scope>
    <source>
        <strain evidence="10">NH9</strain>
        <plasmid evidence="10">penh92</plasmid>
    </source>
</reference>
<dbReference type="Proteomes" id="UP000189627">
    <property type="component" value="Plasmid pENH92"/>
</dbReference>